<evidence type="ECO:0000313" key="3">
    <source>
        <dbReference type="Proteomes" id="UP000050525"/>
    </source>
</evidence>
<dbReference type="AlphaFoldDB" id="A0A151P169"/>
<sequence>MPLTASAVAMAPDGSNSISGTSHESNMLPARLDSWGPQHLMHPMVYLLRDLPPPSELHFPSALNFYPNMVLALEVASATSR</sequence>
<keyword evidence="3" id="KW-1185">Reference proteome</keyword>
<feature type="compositionally biased region" description="Polar residues" evidence="1">
    <location>
        <begin position="14"/>
        <end position="25"/>
    </location>
</feature>
<organism evidence="2 3">
    <name type="scientific">Alligator mississippiensis</name>
    <name type="common">American alligator</name>
    <dbReference type="NCBI Taxonomy" id="8496"/>
    <lineage>
        <taxon>Eukaryota</taxon>
        <taxon>Metazoa</taxon>
        <taxon>Chordata</taxon>
        <taxon>Craniata</taxon>
        <taxon>Vertebrata</taxon>
        <taxon>Euteleostomi</taxon>
        <taxon>Archelosauria</taxon>
        <taxon>Archosauria</taxon>
        <taxon>Crocodylia</taxon>
        <taxon>Alligatoridae</taxon>
        <taxon>Alligatorinae</taxon>
        <taxon>Alligator</taxon>
    </lineage>
</organism>
<proteinExistence type="predicted"/>
<evidence type="ECO:0000256" key="1">
    <source>
        <dbReference type="SAM" id="MobiDB-lite"/>
    </source>
</evidence>
<accession>A0A151P169</accession>
<protein>
    <submittedName>
        <fullName evidence="2">Uncharacterized protein</fullName>
    </submittedName>
</protein>
<feature type="region of interest" description="Disordered" evidence="1">
    <location>
        <begin position="1"/>
        <end position="29"/>
    </location>
</feature>
<dbReference type="EMBL" id="AKHW03001351">
    <property type="protein sequence ID" value="KYO42824.1"/>
    <property type="molecule type" value="Genomic_DNA"/>
</dbReference>
<evidence type="ECO:0000313" key="2">
    <source>
        <dbReference type="EMBL" id="KYO42824.1"/>
    </source>
</evidence>
<name>A0A151P169_ALLMI</name>
<gene>
    <name evidence="2" type="ORF">Y1Q_0016201</name>
</gene>
<reference evidence="2 3" key="1">
    <citation type="journal article" date="2012" name="Genome Biol.">
        <title>Sequencing three crocodilian genomes to illuminate the evolution of archosaurs and amniotes.</title>
        <authorList>
            <person name="St John J.A."/>
            <person name="Braun E.L."/>
            <person name="Isberg S.R."/>
            <person name="Miles L.G."/>
            <person name="Chong A.Y."/>
            <person name="Gongora J."/>
            <person name="Dalzell P."/>
            <person name="Moran C."/>
            <person name="Bed'hom B."/>
            <person name="Abzhanov A."/>
            <person name="Burgess S.C."/>
            <person name="Cooksey A.M."/>
            <person name="Castoe T.A."/>
            <person name="Crawford N.G."/>
            <person name="Densmore L.D."/>
            <person name="Drew J.C."/>
            <person name="Edwards S.V."/>
            <person name="Faircloth B.C."/>
            <person name="Fujita M.K."/>
            <person name="Greenwold M.J."/>
            <person name="Hoffmann F.G."/>
            <person name="Howard J.M."/>
            <person name="Iguchi T."/>
            <person name="Janes D.E."/>
            <person name="Khan S.Y."/>
            <person name="Kohno S."/>
            <person name="de Koning A.J."/>
            <person name="Lance S.L."/>
            <person name="McCarthy F.M."/>
            <person name="McCormack J.E."/>
            <person name="Merchant M.E."/>
            <person name="Peterson D.G."/>
            <person name="Pollock D.D."/>
            <person name="Pourmand N."/>
            <person name="Raney B.J."/>
            <person name="Roessler K.A."/>
            <person name="Sanford J.R."/>
            <person name="Sawyer R.H."/>
            <person name="Schmidt C.J."/>
            <person name="Triplett E.W."/>
            <person name="Tuberville T.D."/>
            <person name="Venegas-Anaya M."/>
            <person name="Howard J.T."/>
            <person name="Jarvis E.D."/>
            <person name="Guillette L.J.Jr."/>
            <person name="Glenn T.C."/>
            <person name="Green R.E."/>
            <person name="Ray D.A."/>
        </authorList>
    </citation>
    <scope>NUCLEOTIDE SEQUENCE [LARGE SCALE GENOMIC DNA]</scope>
    <source>
        <strain evidence="2">KSC_2009_1</strain>
    </source>
</reference>
<dbReference type="Proteomes" id="UP000050525">
    <property type="component" value="Unassembled WGS sequence"/>
</dbReference>
<comment type="caution">
    <text evidence="2">The sequence shown here is derived from an EMBL/GenBank/DDBJ whole genome shotgun (WGS) entry which is preliminary data.</text>
</comment>